<evidence type="ECO:0000313" key="1">
    <source>
        <dbReference type="EnsemblMetazoa" id="tetur03g07080.1"/>
    </source>
</evidence>
<dbReference type="EnsemblMetazoa" id="tetur03g07080.1">
    <property type="protein sequence ID" value="tetur03g07080.1"/>
    <property type="gene ID" value="tetur03g07080"/>
</dbReference>
<evidence type="ECO:0000313" key="2">
    <source>
        <dbReference type="Proteomes" id="UP000015104"/>
    </source>
</evidence>
<reference evidence="1" key="2">
    <citation type="submission" date="2015-06" db="UniProtKB">
        <authorList>
            <consortium name="EnsemblMetazoa"/>
        </authorList>
    </citation>
    <scope>IDENTIFICATION</scope>
</reference>
<name>T1K0B1_TETUR</name>
<keyword evidence="2" id="KW-1185">Reference proteome</keyword>
<dbReference type="Proteomes" id="UP000015104">
    <property type="component" value="Unassembled WGS sequence"/>
</dbReference>
<proteinExistence type="predicted"/>
<reference evidence="2" key="1">
    <citation type="submission" date="2011-08" db="EMBL/GenBank/DDBJ databases">
        <authorList>
            <person name="Rombauts S."/>
        </authorList>
    </citation>
    <scope>NUCLEOTIDE SEQUENCE</scope>
    <source>
        <strain evidence="2">London</strain>
    </source>
</reference>
<accession>T1K0B1</accession>
<organism evidence="1 2">
    <name type="scientific">Tetranychus urticae</name>
    <name type="common">Two-spotted spider mite</name>
    <dbReference type="NCBI Taxonomy" id="32264"/>
    <lineage>
        <taxon>Eukaryota</taxon>
        <taxon>Metazoa</taxon>
        <taxon>Ecdysozoa</taxon>
        <taxon>Arthropoda</taxon>
        <taxon>Chelicerata</taxon>
        <taxon>Arachnida</taxon>
        <taxon>Acari</taxon>
        <taxon>Acariformes</taxon>
        <taxon>Trombidiformes</taxon>
        <taxon>Prostigmata</taxon>
        <taxon>Eleutherengona</taxon>
        <taxon>Raphignathae</taxon>
        <taxon>Tetranychoidea</taxon>
        <taxon>Tetranychidae</taxon>
        <taxon>Tetranychus</taxon>
    </lineage>
</organism>
<protein>
    <submittedName>
        <fullName evidence="1">Uncharacterized protein</fullName>
    </submittedName>
</protein>
<sequence>MHVMTSGSHVLFEKSMENDSIFDADAITLAEVMLSRNMVVNPLDDMTTGFER</sequence>
<dbReference type="EMBL" id="CAEY01001137">
    <property type="status" value="NOT_ANNOTATED_CDS"/>
    <property type="molecule type" value="Genomic_DNA"/>
</dbReference>
<dbReference type="AlphaFoldDB" id="T1K0B1"/>
<dbReference type="HOGENOM" id="CLU_3089821_0_0_1"/>